<protein>
    <submittedName>
        <fullName evidence="3">Porin family protein</fullName>
    </submittedName>
</protein>
<sequence>MKNLKILATAVVMTISSLATAQNENLDDQDNLKLGIKAGLNFSNVYDENENSFAADGKFGFVGGLLLHVPISEYLGFQPEVLYSQKGFKGNGTLFGSNYSFTRTTSYIEFPLQLAIRPTEYLTILAGPQYSFLINQKDEFNSNFGTATQEEEIKNDNIRKNILGFTTGLDVNLDDVIIGLRMGWDFQNNNGNGTSDTPRYKNVWVQTTIGYTLFN</sequence>
<dbReference type="RefSeq" id="WP_308347289.1">
    <property type="nucleotide sequence ID" value="NZ_CP129971.1"/>
</dbReference>
<name>A0AA51RA70_9BACT</name>
<evidence type="ECO:0000256" key="1">
    <source>
        <dbReference type="SAM" id="SignalP"/>
    </source>
</evidence>
<evidence type="ECO:0000313" key="4">
    <source>
        <dbReference type="Proteomes" id="UP001230496"/>
    </source>
</evidence>
<dbReference type="AlphaFoldDB" id="A0AA51RA70"/>
<keyword evidence="4" id="KW-1185">Reference proteome</keyword>
<dbReference type="KEGG" id="msaa:QYS49_36165"/>
<reference evidence="3 4" key="1">
    <citation type="submission" date="2023-08" db="EMBL/GenBank/DDBJ databases">
        <title>Comparative genomics and taxonomic characterization of three novel marine species of genus Marivirga.</title>
        <authorList>
            <person name="Muhammad N."/>
            <person name="Kim S.-G."/>
        </authorList>
    </citation>
    <scope>NUCLEOTIDE SEQUENCE [LARGE SCALE GENOMIC DNA]</scope>
    <source>
        <strain evidence="3 4">BDSF4-3</strain>
    </source>
</reference>
<organism evidence="3 4">
    <name type="scientific">Marivirga salinarum</name>
    <dbReference type="NCBI Taxonomy" id="3059078"/>
    <lineage>
        <taxon>Bacteria</taxon>
        <taxon>Pseudomonadati</taxon>
        <taxon>Bacteroidota</taxon>
        <taxon>Cytophagia</taxon>
        <taxon>Cytophagales</taxon>
        <taxon>Marivirgaceae</taxon>
        <taxon>Marivirga</taxon>
    </lineage>
</organism>
<evidence type="ECO:0000259" key="2">
    <source>
        <dbReference type="Pfam" id="PF13568"/>
    </source>
</evidence>
<dbReference type="InterPro" id="IPR025665">
    <property type="entry name" value="Beta-barrel_OMP_2"/>
</dbReference>
<dbReference type="Proteomes" id="UP001230496">
    <property type="component" value="Chromosome"/>
</dbReference>
<evidence type="ECO:0000313" key="3">
    <source>
        <dbReference type="EMBL" id="WMN10831.1"/>
    </source>
</evidence>
<proteinExistence type="predicted"/>
<accession>A0AA51RA70</accession>
<keyword evidence="1" id="KW-0732">Signal</keyword>
<feature type="chain" id="PRO_5041309020" evidence="1">
    <location>
        <begin position="22"/>
        <end position="215"/>
    </location>
</feature>
<feature type="signal peptide" evidence="1">
    <location>
        <begin position="1"/>
        <end position="21"/>
    </location>
</feature>
<dbReference type="EMBL" id="CP129971">
    <property type="protein sequence ID" value="WMN10831.1"/>
    <property type="molecule type" value="Genomic_DNA"/>
</dbReference>
<dbReference type="Pfam" id="PF13568">
    <property type="entry name" value="OMP_b-brl_2"/>
    <property type="match status" value="1"/>
</dbReference>
<feature type="domain" description="Outer membrane protein beta-barrel" evidence="2">
    <location>
        <begin position="21"/>
        <end position="174"/>
    </location>
</feature>
<gene>
    <name evidence="3" type="ORF">QYS49_36165</name>
</gene>